<sequence>MVGYYNMPFLVQGKTNWKFVLIVIILAAIVSGGLLYW</sequence>
<dbReference type="AlphaFoldDB" id="X1KH58"/>
<name>X1KH58_9ZZZZ</name>
<feature type="non-terminal residue" evidence="2">
    <location>
        <position position="37"/>
    </location>
</feature>
<reference evidence="2" key="1">
    <citation type="journal article" date="2014" name="Front. Microbiol.">
        <title>High frequency of phylogenetically diverse reductive dehalogenase-homologous genes in deep subseafloor sedimentary metagenomes.</title>
        <authorList>
            <person name="Kawai M."/>
            <person name="Futagami T."/>
            <person name="Toyoda A."/>
            <person name="Takaki Y."/>
            <person name="Nishi S."/>
            <person name="Hori S."/>
            <person name="Arai W."/>
            <person name="Tsubouchi T."/>
            <person name="Morono Y."/>
            <person name="Uchiyama I."/>
            <person name="Ito T."/>
            <person name="Fujiyama A."/>
            <person name="Inagaki F."/>
            <person name="Takami H."/>
        </authorList>
    </citation>
    <scope>NUCLEOTIDE SEQUENCE</scope>
    <source>
        <strain evidence="2">Expedition CK06-06</strain>
    </source>
</reference>
<protein>
    <submittedName>
        <fullName evidence="2">Uncharacterized protein</fullName>
    </submittedName>
</protein>
<comment type="caution">
    <text evidence="2">The sequence shown here is derived from an EMBL/GenBank/DDBJ whole genome shotgun (WGS) entry which is preliminary data.</text>
</comment>
<keyword evidence="1" id="KW-0812">Transmembrane</keyword>
<keyword evidence="1" id="KW-0472">Membrane</keyword>
<accession>X1KH58</accession>
<evidence type="ECO:0000256" key="1">
    <source>
        <dbReference type="SAM" id="Phobius"/>
    </source>
</evidence>
<keyword evidence="1" id="KW-1133">Transmembrane helix</keyword>
<proteinExistence type="predicted"/>
<evidence type="ECO:0000313" key="2">
    <source>
        <dbReference type="EMBL" id="GAI06397.1"/>
    </source>
</evidence>
<gene>
    <name evidence="2" type="ORF">S06H3_12235</name>
</gene>
<organism evidence="2">
    <name type="scientific">marine sediment metagenome</name>
    <dbReference type="NCBI Taxonomy" id="412755"/>
    <lineage>
        <taxon>unclassified sequences</taxon>
        <taxon>metagenomes</taxon>
        <taxon>ecological metagenomes</taxon>
    </lineage>
</organism>
<dbReference type="EMBL" id="BARV01005995">
    <property type="protein sequence ID" value="GAI06397.1"/>
    <property type="molecule type" value="Genomic_DNA"/>
</dbReference>
<feature type="transmembrane region" description="Helical" evidence="1">
    <location>
        <begin position="17"/>
        <end position="36"/>
    </location>
</feature>